<dbReference type="AlphaFoldDB" id="A0A2T4GIU2"/>
<reference evidence="1 2" key="1">
    <citation type="submission" date="2018-02" db="EMBL/GenBank/DDBJ databases">
        <title>Fusarium culmorum secondary metabolites in fungal-bacterial-plant interactions.</title>
        <authorList>
            <person name="Schmidt R."/>
        </authorList>
    </citation>
    <scope>NUCLEOTIDE SEQUENCE [LARGE SCALE GENOMIC DNA]</scope>
    <source>
        <strain evidence="1 2">PV</strain>
    </source>
</reference>
<dbReference type="Proteomes" id="UP000241587">
    <property type="component" value="Unassembled WGS sequence"/>
</dbReference>
<sequence>MVVFAVVIDARPFSCAVLLAYNTFLVLDAVSGIVSSIPKNGGPIARSEVISRSYGRVVASSIELGLLVKIVNTLSRSIGVRSP</sequence>
<evidence type="ECO:0000313" key="2">
    <source>
        <dbReference type="Proteomes" id="UP000241587"/>
    </source>
</evidence>
<dbReference type="EMBL" id="PVEM01000014">
    <property type="protein sequence ID" value="PTD03449.1"/>
    <property type="molecule type" value="Genomic_DNA"/>
</dbReference>
<protein>
    <submittedName>
        <fullName evidence="1">Uncharacterized protein</fullName>
    </submittedName>
</protein>
<name>A0A2T4GIU2_FUSCU</name>
<accession>A0A2T4GIU2</accession>
<proteinExistence type="predicted"/>
<keyword evidence="2" id="KW-1185">Reference proteome</keyword>
<evidence type="ECO:0000313" key="1">
    <source>
        <dbReference type="EMBL" id="PTD03449.1"/>
    </source>
</evidence>
<organism evidence="1 2">
    <name type="scientific">Fusarium culmorum</name>
    <dbReference type="NCBI Taxonomy" id="5516"/>
    <lineage>
        <taxon>Eukaryota</taxon>
        <taxon>Fungi</taxon>
        <taxon>Dikarya</taxon>
        <taxon>Ascomycota</taxon>
        <taxon>Pezizomycotina</taxon>
        <taxon>Sordariomycetes</taxon>
        <taxon>Hypocreomycetidae</taxon>
        <taxon>Hypocreales</taxon>
        <taxon>Nectriaceae</taxon>
        <taxon>Fusarium</taxon>
    </lineage>
</organism>
<gene>
    <name evidence="1" type="ORF">FCULG_00012835</name>
</gene>
<comment type="caution">
    <text evidence="1">The sequence shown here is derived from an EMBL/GenBank/DDBJ whole genome shotgun (WGS) entry which is preliminary data.</text>
</comment>